<gene>
    <name evidence="1" type="ORF">MLD38_038574</name>
</gene>
<comment type="caution">
    <text evidence="1">The sequence shown here is derived from an EMBL/GenBank/DDBJ whole genome shotgun (WGS) entry which is preliminary data.</text>
</comment>
<dbReference type="EMBL" id="CM042891">
    <property type="protein sequence ID" value="KAI4302876.1"/>
    <property type="molecule type" value="Genomic_DNA"/>
</dbReference>
<keyword evidence="2" id="KW-1185">Reference proteome</keyword>
<evidence type="ECO:0000313" key="1">
    <source>
        <dbReference type="EMBL" id="KAI4302876.1"/>
    </source>
</evidence>
<dbReference type="Proteomes" id="UP001057402">
    <property type="component" value="Chromosome 12"/>
</dbReference>
<protein>
    <submittedName>
        <fullName evidence="1">Uncharacterized protein</fullName>
    </submittedName>
</protein>
<sequence length="305" mass="33826">MQLKTGLIILATCRRGFFRRPVVSCLQAADLTLLIRALHNNILRRFSLGTAIGFRIQRGVLKDVPAILVFVACKVHRQWLRISGVCLWRLRSRMPKTYVLPISVHHFSVQRLLVPGGIWCVVDVLEFSYFGTTPAPTPKEEVYSDRVDGLRGSDKLIGSGSQITDDLWYGIFAGTNPESFVRVDGAFIPFAEDFNMNNVTTSVRGVNEIDDVQTVDLQTSISSLIWCRVVKVGRSSVMTSGTIMAHGLAYNNEKGISFFTDFLVVGENQPTFDLEGDSGSLILLTSTDREKPSPIGIIRGGTENR</sequence>
<proteinExistence type="predicted"/>
<evidence type="ECO:0000313" key="2">
    <source>
        <dbReference type="Proteomes" id="UP001057402"/>
    </source>
</evidence>
<organism evidence="1 2">
    <name type="scientific">Melastoma candidum</name>
    <dbReference type="NCBI Taxonomy" id="119954"/>
    <lineage>
        <taxon>Eukaryota</taxon>
        <taxon>Viridiplantae</taxon>
        <taxon>Streptophyta</taxon>
        <taxon>Embryophyta</taxon>
        <taxon>Tracheophyta</taxon>
        <taxon>Spermatophyta</taxon>
        <taxon>Magnoliopsida</taxon>
        <taxon>eudicotyledons</taxon>
        <taxon>Gunneridae</taxon>
        <taxon>Pentapetalae</taxon>
        <taxon>rosids</taxon>
        <taxon>malvids</taxon>
        <taxon>Myrtales</taxon>
        <taxon>Melastomataceae</taxon>
        <taxon>Melastomatoideae</taxon>
        <taxon>Melastomateae</taxon>
        <taxon>Melastoma</taxon>
    </lineage>
</organism>
<accession>A0ACB9KZC1</accession>
<reference evidence="2" key="1">
    <citation type="journal article" date="2023" name="Front. Plant Sci.">
        <title>Chromosomal-level genome assembly of Melastoma candidum provides insights into trichome evolution.</title>
        <authorList>
            <person name="Zhong Y."/>
            <person name="Wu W."/>
            <person name="Sun C."/>
            <person name="Zou P."/>
            <person name="Liu Y."/>
            <person name="Dai S."/>
            <person name="Zhou R."/>
        </authorList>
    </citation>
    <scope>NUCLEOTIDE SEQUENCE [LARGE SCALE GENOMIC DNA]</scope>
</reference>
<name>A0ACB9KZC1_9MYRT</name>